<evidence type="ECO:0000313" key="1">
    <source>
        <dbReference type="EMBL" id="QLH05486.1"/>
    </source>
</evidence>
<keyword evidence="2" id="KW-1185">Reference proteome</keyword>
<protein>
    <submittedName>
        <fullName evidence="1">Uncharacterized protein</fullName>
    </submittedName>
</protein>
<dbReference type="AlphaFoldDB" id="A0A7D5M2G0"/>
<dbReference type="Proteomes" id="UP000509441">
    <property type="component" value="Chromosome"/>
</dbReference>
<evidence type="ECO:0000313" key="2">
    <source>
        <dbReference type="Proteomes" id="UP000509441"/>
    </source>
</evidence>
<dbReference type="OrthoDB" id="3354at2157"/>
<reference evidence="1 2" key="1">
    <citation type="submission" date="2018-02" db="EMBL/GenBank/DDBJ databases">
        <title>Complete genome of Nitrosopumilus oxyclinae HCE1.</title>
        <authorList>
            <person name="Qin W."/>
            <person name="Zheng Y."/>
            <person name="Stahl D.A."/>
        </authorList>
    </citation>
    <scope>NUCLEOTIDE SEQUENCE [LARGE SCALE GENOMIC DNA]</scope>
    <source>
        <strain evidence="1 2">HCE1</strain>
    </source>
</reference>
<dbReference type="EMBL" id="CP026994">
    <property type="protein sequence ID" value="QLH05486.1"/>
    <property type="molecule type" value="Genomic_DNA"/>
</dbReference>
<proteinExistence type="predicted"/>
<organism evidence="1 2">
    <name type="scientific">Nitrosopumilus oxyclinae</name>
    <dbReference type="NCBI Taxonomy" id="1959104"/>
    <lineage>
        <taxon>Archaea</taxon>
        <taxon>Nitrososphaerota</taxon>
        <taxon>Nitrososphaeria</taxon>
        <taxon>Nitrosopumilales</taxon>
        <taxon>Nitrosopumilaceae</taxon>
        <taxon>Nitrosopumilus</taxon>
    </lineage>
</organism>
<dbReference type="KEGG" id="nox:C5F49_00140"/>
<gene>
    <name evidence="1" type="ORF">C5F49_00140</name>
</gene>
<accession>A0A7D5M2G0</accession>
<name>A0A7D5M2G0_9ARCH</name>
<sequence>MSNIETDRSLICENCKIQLDLLDQQLKVNEERINKLEEHKKYELENPKSENQETHLETIKRLEHNLQLEYKNRDGIIKTMNSKYTF</sequence>